<comment type="caution">
    <text evidence="2">The sequence shown here is derived from an EMBL/GenBank/DDBJ whole genome shotgun (WGS) entry which is preliminary data.</text>
</comment>
<keyword evidence="1" id="KW-0732">Signal</keyword>
<name>A0AAE3YAJ1_9FLAO</name>
<accession>A0AAE3YAJ1</accession>
<dbReference type="EMBL" id="JAVDQY010000002">
    <property type="protein sequence ID" value="MDR6526844.1"/>
    <property type="molecule type" value="Genomic_DNA"/>
</dbReference>
<sequence length="274" mass="30910">MKKLIISSLAMAVIVSCSSSNDNPEDNNNGSNNNTPYLLKKFTEVTPDGQSYVVEYKYDGNKITESFDVTDNEKEIYTYDGDNIIKTELFRNGVMKYMREFTYSNGRLASEKVTNKEQAGTLVYTENYQYLSDNHVRYNDYSSATYNPSTGTYSNIQYVQKDVYLNSNGNIASSSYTNNGTTYNTTFLYDSNNHPMKNVKGFVKMEMFSLDDGEMAYNNLLNSNGSYSGTVSGTRSSSGVHTLNSSDYPTKSVMTYNSSVLGTNKHTYLYEYNK</sequence>
<dbReference type="RefSeq" id="WP_309878081.1">
    <property type="nucleotide sequence ID" value="NZ_JAVDQY010000002.1"/>
</dbReference>
<proteinExistence type="predicted"/>
<feature type="signal peptide" evidence="1">
    <location>
        <begin position="1"/>
        <end position="22"/>
    </location>
</feature>
<feature type="chain" id="PRO_5042079552" description="DUF4595 domain-containing protein" evidence="1">
    <location>
        <begin position="23"/>
        <end position="274"/>
    </location>
</feature>
<dbReference type="PROSITE" id="PS51257">
    <property type="entry name" value="PROKAR_LIPOPROTEIN"/>
    <property type="match status" value="1"/>
</dbReference>
<evidence type="ECO:0008006" key="4">
    <source>
        <dbReference type="Google" id="ProtNLM"/>
    </source>
</evidence>
<protein>
    <recommendedName>
        <fullName evidence="4">DUF4595 domain-containing protein</fullName>
    </recommendedName>
</protein>
<dbReference type="AlphaFoldDB" id="A0AAE3YAJ1"/>
<dbReference type="Proteomes" id="UP001184861">
    <property type="component" value="Unassembled WGS sequence"/>
</dbReference>
<evidence type="ECO:0000313" key="3">
    <source>
        <dbReference type="Proteomes" id="UP001184861"/>
    </source>
</evidence>
<gene>
    <name evidence="2" type="ORF">J2787_002224</name>
</gene>
<evidence type="ECO:0000313" key="2">
    <source>
        <dbReference type="EMBL" id="MDR6526844.1"/>
    </source>
</evidence>
<reference evidence="2" key="1">
    <citation type="submission" date="2023-07" db="EMBL/GenBank/DDBJ databases">
        <title>Sorghum-associated microbial communities from plants grown in Nebraska, USA.</title>
        <authorList>
            <person name="Schachtman D."/>
        </authorList>
    </citation>
    <scope>NUCLEOTIDE SEQUENCE</scope>
    <source>
        <strain evidence="2">DS2360</strain>
    </source>
</reference>
<evidence type="ECO:0000256" key="1">
    <source>
        <dbReference type="SAM" id="SignalP"/>
    </source>
</evidence>
<organism evidence="2 3">
    <name type="scientific">Chryseobacterium rhizosphaerae</name>
    <dbReference type="NCBI Taxonomy" id="395937"/>
    <lineage>
        <taxon>Bacteria</taxon>
        <taxon>Pseudomonadati</taxon>
        <taxon>Bacteroidota</taxon>
        <taxon>Flavobacteriia</taxon>
        <taxon>Flavobacteriales</taxon>
        <taxon>Weeksellaceae</taxon>
        <taxon>Chryseobacterium group</taxon>
        <taxon>Chryseobacterium</taxon>
    </lineage>
</organism>